<gene>
    <name evidence="2" type="ORF">LCGC14_1637790</name>
</gene>
<accession>A0A0F9L023</accession>
<name>A0A0F9L023_9ZZZZ</name>
<reference evidence="2" key="1">
    <citation type="journal article" date="2015" name="Nature">
        <title>Complex archaea that bridge the gap between prokaryotes and eukaryotes.</title>
        <authorList>
            <person name="Spang A."/>
            <person name="Saw J.H."/>
            <person name="Jorgensen S.L."/>
            <person name="Zaremba-Niedzwiedzka K."/>
            <person name="Martijn J."/>
            <person name="Lind A.E."/>
            <person name="van Eijk R."/>
            <person name="Schleper C."/>
            <person name="Guy L."/>
            <person name="Ettema T.J."/>
        </authorList>
    </citation>
    <scope>NUCLEOTIDE SEQUENCE</scope>
</reference>
<evidence type="ECO:0000313" key="2">
    <source>
        <dbReference type="EMBL" id="KKM21205.1"/>
    </source>
</evidence>
<dbReference type="InterPro" id="IPR029767">
    <property type="entry name" value="WecB-like"/>
</dbReference>
<organism evidence="2">
    <name type="scientific">marine sediment metagenome</name>
    <dbReference type="NCBI Taxonomy" id="412755"/>
    <lineage>
        <taxon>unclassified sequences</taxon>
        <taxon>metagenomes</taxon>
        <taxon>ecological metagenomes</taxon>
    </lineage>
</organism>
<dbReference type="SUPFAM" id="SSF53756">
    <property type="entry name" value="UDP-Glycosyltransferase/glycogen phosphorylase"/>
    <property type="match status" value="1"/>
</dbReference>
<dbReference type="PANTHER" id="PTHR43174">
    <property type="entry name" value="UDP-N-ACETYLGLUCOSAMINE 2-EPIMERASE"/>
    <property type="match status" value="1"/>
</dbReference>
<protein>
    <recommendedName>
        <fullName evidence="1">UDP-N-acetylglucosamine 2-epimerase domain-containing protein</fullName>
    </recommendedName>
</protein>
<dbReference type="Gene3D" id="3.40.50.2000">
    <property type="entry name" value="Glycogen Phosphorylase B"/>
    <property type="match status" value="2"/>
</dbReference>
<dbReference type="AlphaFoldDB" id="A0A0F9L023"/>
<dbReference type="EMBL" id="LAZR01013601">
    <property type="protein sequence ID" value="KKM21205.1"/>
    <property type="molecule type" value="Genomic_DNA"/>
</dbReference>
<dbReference type="PANTHER" id="PTHR43174:SF3">
    <property type="entry name" value="UDP-N-ACETYLGLUCOSAMINE 2-EPIMERASE"/>
    <property type="match status" value="1"/>
</dbReference>
<comment type="caution">
    <text evidence="2">The sequence shown here is derived from an EMBL/GenBank/DDBJ whole genome shotgun (WGS) entry which is preliminary data.</text>
</comment>
<sequence>MKDIIFVTGTRADFGHLRPLIDSCISSGKFNIHIFVTGTHVYSLKNKDKYRETALEISEEYGKSANVTMFYNGASDLKSMSDIASSTIMGFSKYIEEVHPDLVVIFGDRIEQLGAAISSVLENILTIQIEAGDVTGTIDESLRHSITKLCHAHFVANEIARNRVIQMGEKDENVFIIGAPSLDIILKANLIGLEEVKKRYGVNLEHYSILIFHPVTTEYKDMEKIVKSVVDAILESEQNFIVIGPNSDSGSNYIWDEYKKRFSSISIKVFSSLSFIDYLILLKNADFIIGNSSSGVIEAPYFGVPTVNIGSRQNNRTNNDKIINCGYGKYDILRAIEQSFKLENPVFYEFGDGDSGSKFVDILNRDKFWRINKQKKFIDNN</sequence>
<dbReference type="InterPro" id="IPR020004">
    <property type="entry name" value="UDP-GlcNAc_Epase"/>
</dbReference>
<dbReference type="GO" id="GO:0006047">
    <property type="term" value="P:UDP-N-acetylglucosamine metabolic process"/>
    <property type="evidence" value="ECO:0007669"/>
    <property type="project" value="InterPro"/>
</dbReference>
<dbReference type="Pfam" id="PF02350">
    <property type="entry name" value="Epimerase_2"/>
    <property type="match status" value="1"/>
</dbReference>
<evidence type="ECO:0000259" key="1">
    <source>
        <dbReference type="Pfam" id="PF02350"/>
    </source>
</evidence>
<dbReference type="GO" id="GO:0004553">
    <property type="term" value="F:hydrolase activity, hydrolyzing O-glycosyl compounds"/>
    <property type="evidence" value="ECO:0007669"/>
    <property type="project" value="InterPro"/>
</dbReference>
<dbReference type="NCBIfam" id="TIGR03568">
    <property type="entry name" value="NeuC_NnaA"/>
    <property type="match status" value="1"/>
</dbReference>
<proteinExistence type="predicted"/>
<dbReference type="InterPro" id="IPR003331">
    <property type="entry name" value="UDP_GlcNAc_Epimerase_2_dom"/>
</dbReference>
<feature type="domain" description="UDP-N-acetylglucosamine 2-epimerase" evidence="1">
    <location>
        <begin position="28"/>
        <end position="363"/>
    </location>
</feature>